<evidence type="ECO:0000313" key="2">
    <source>
        <dbReference type="Proteomes" id="UP000269221"/>
    </source>
</evidence>
<dbReference type="OrthoDB" id="62528at2759"/>
<dbReference type="EMBL" id="QRBI01000102">
    <property type="protein sequence ID" value="RMC16616.1"/>
    <property type="molecule type" value="Genomic_DNA"/>
</dbReference>
<organism evidence="1 2">
    <name type="scientific">Hirundo rustica rustica</name>
    <dbReference type="NCBI Taxonomy" id="333673"/>
    <lineage>
        <taxon>Eukaryota</taxon>
        <taxon>Metazoa</taxon>
        <taxon>Chordata</taxon>
        <taxon>Craniata</taxon>
        <taxon>Vertebrata</taxon>
        <taxon>Euteleostomi</taxon>
        <taxon>Archelosauria</taxon>
        <taxon>Archosauria</taxon>
        <taxon>Dinosauria</taxon>
        <taxon>Saurischia</taxon>
        <taxon>Theropoda</taxon>
        <taxon>Coelurosauria</taxon>
        <taxon>Aves</taxon>
        <taxon>Neognathae</taxon>
        <taxon>Neoaves</taxon>
        <taxon>Telluraves</taxon>
        <taxon>Australaves</taxon>
        <taxon>Passeriformes</taxon>
        <taxon>Sylvioidea</taxon>
        <taxon>Hirundinidae</taxon>
        <taxon>Hirundo</taxon>
    </lineage>
</organism>
<gene>
    <name evidence="1" type="ORF">DUI87_06553</name>
</gene>
<comment type="caution">
    <text evidence="1">The sequence shown here is derived from an EMBL/GenBank/DDBJ whole genome shotgun (WGS) entry which is preliminary data.</text>
</comment>
<dbReference type="Proteomes" id="UP000269221">
    <property type="component" value="Unassembled WGS sequence"/>
</dbReference>
<sequence length="85" mass="9918">MSQILCEWLNRDVKLSRRIETGKGDAGNAVPQKGTWGSWSMWYGGVPSTRRLRLLLLYFKECKEVEVEYKQNKKLRASQCMSDDF</sequence>
<evidence type="ECO:0000313" key="1">
    <source>
        <dbReference type="EMBL" id="RMC16616.1"/>
    </source>
</evidence>
<accession>A0A3M0KUK3</accession>
<keyword evidence="2" id="KW-1185">Reference proteome</keyword>
<protein>
    <submittedName>
        <fullName evidence="1">Uncharacterized protein</fullName>
    </submittedName>
</protein>
<dbReference type="AlphaFoldDB" id="A0A3M0KUK3"/>
<reference evidence="1 2" key="1">
    <citation type="submission" date="2018-07" db="EMBL/GenBank/DDBJ databases">
        <title>A high quality draft genome assembly of the barn swallow (H. rustica rustica).</title>
        <authorList>
            <person name="Formenti G."/>
            <person name="Chiara M."/>
            <person name="Poveda L."/>
            <person name="Francoijs K.-J."/>
            <person name="Bonisoli-Alquati A."/>
            <person name="Canova L."/>
            <person name="Gianfranceschi L."/>
            <person name="Horner D.S."/>
            <person name="Saino N."/>
        </authorList>
    </citation>
    <scope>NUCLEOTIDE SEQUENCE [LARGE SCALE GENOMIC DNA]</scope>
    <source>
        <strain evidence="1">Chelidonia</strain>
        <tissue evidence="1">Blood</tissue>
    </source>
</reference>
<proteinExistence type="predicted"/>
<name>A0A3M0KUK3_HIRRU</name>